<feature type="non-terminal residue" evidence="1">
    <location>
        <position position="109"/>
    </location>
</feature>
<protein>
    <submittedName>
        <fullName evidence="1">BREX-1 system phosphatase PglZ type B</fullName>
    </submittedName>
</protein>
<reference evidence="1 2" key="1">
    <citation type="journal article" date="2021" name="PeerJ">
        <title>Analysis of 44 Vibrio anguillarum genomes reveals high genetic diversity.</title>
        <authorList>
            <person name="Hansen M.J."/>
            <person name="Dalsgaard I."/>
        </authorList>
    </citation>
    <scope>NUCLEOTIDE SEQUENCE [LARGE SCALE GENOMIC DNA]</scope>
    <source>
        <strain evidence="1 2">040915-1/1B</strain>
    </source>
</reference>
<evidence type="ECO:0000313" key="1">
    <source>
        <dbReference type="EMBL" id="MBF4377305.1"/>
    </source>
</evidence>
<name>A0ABR9ZHX5_VIBAN</name>
<proteinExistence type="predicted"/>
<dbReference type="EMBL" id="RDPI01001612">
    <property type="protein sequence ID" value="MBF4377305.1"/>
    <property type="molecule type" value="Genomic_DNA"/>
</dbReference>
<evidence type="ECO:0000313" key="2">
    <source>
        <dbReference type="Proteomes" id="UP000726136"/>
    </source>
</evidence>
<accession>A0ABR9ZHX5</accession>
<dbReference type="Proteomes" id="UP000726136">
    <property type="component" value="Unassembled WGS sequence"/>
</dbReference>
<comment type="caution">
    <text evidence="1">The sequence shown here is derived from an EMBL/GenBank/DDBJ whole genome shotgun (WGS) entry which is preliminary data.</text>
</comment>
<gene>
    <name evidence="1" type="ORF">EAY46_30490</name>
</gene>
<sequence length="109" mass="12434">MLVVNYLIEQLRNSATFNKSVQVAPAAILWTDIDCQWQSAMPYIKQQLPELIELGEYKPEERTGPAIWVKCAIAAKLEECKLPEDKTPIIYLPGVGRKDLRAIEQCPEY</sequence>
<organism evidence="1 2">
    <name type="scientific">Vibrio anguillarum</name>
    <name type="common">Listonella anguillarum</name>
    <dbReference type="NCBI Taxonomy" id="55601"/>
    <lineage>
        <taxon>Bacteria</taxon>
        <taxon>Pseudomonadati</taxon>
        <taxon>Pseudomonadota</taxon>
        <taxon>Gammaproteobacteria</taxon>
        <taxon>Vibrionales</taxon>
        <taxon>Vibrionaceae</taxon>
        <taxon>Vibrio</taxon>
    </lineage>
</organism>
<keyword evidence="2" id="KW-1185">Reference proteome</keyword>